<dbReference type="Gene3D" id="2.40.50.140">
    <property type="entry name" value="Nucleic acid-binding proteins"/>
    <property type="match status" value="1"/>
</dbReference>
<keyword evidence="2" id="KW-1185">Reference proteome</keyword>
<evidence type="ECO:0000313" key="1">
    <source>
        <dbReference type="EMBL" id="KAK2564549.1"/>
    </source>
</evidence>
<dbReference type="EMBL" id="JARQWQ010000022">
    <property type="protein sequence ID" value="KAK2564549.1"/>
    <property type="molecule type" value="Genomic_DNA"/>
</dbReference>
<dbReference type="Proteomes" id="UP001249851">
    <property type="component" value="Unassembled WGS sequence"/>
</dbReference>
<gene>
    <name evidence="1" type="ORF">P5673_012000</name>
</gene>
<protein>
    <submittedName>
        <fullName evidence="1">Uncharacterized protein</fullName>
    </submittedName>
</protein>
<comment type="caution">
    <text evidence="1">The sequence shown here is derived from an EMBL/GenBank/DDBJ whole genome shotgun (WGS) entry which is preliminary data.</text>
</comment>
<reference evidence="1" key="1">
    <citation type="journal article" date="2023" name="G3 (Bethesda)">
        <title>Whole genome assembly and annotation of the endangered Caribbean coral Acropora cervicornis.</title>
        <authorList>
            <person name="Selwyn J.D."/>
            <person name="Vollmer S.V."/>
        </authorList>
    </citation>
    <scope>NUCLEOTIDE SEQUENCE</scope>
    <source>
        <strain evidence="1">K2</strain>
    </source>
</reference>
<dbReference type="AlphaFoldDB" id="A0AAD9QNS5"/>
<proteinExistence type="predicted"/>
<accession>A0AAD9QNS5</accession>
<dbReference type="SUPFAM" id="SSF50249">
    <property type="entry name" value="Nucleic acid-binding proteins"/>
    <property type="match status" value="1"/>
</dbReference>
<name>A0AAD9QNS5_ACRCE</name>
<organism evidence="1 2">
    <name type="scientific">Acropora cervicornis</name>
    <name type="common">Staghorn coral</name>
    <dbReference type="NCBI Taxonomy" id="6130"/>
    <lineage>
        <taxon>Eukaryota</taxon>
        <taxon>Metazoa</taxon>
        <taxon>Cnidaria</taxon>
        <taxon>Anthozoa</taxon>
        <taxon>Hexacorallia</taxon>
        <taxon>Scleractinia</taxon>
        <taxon>Astrocoeniina</taxon>
        <taxon>Acroporidae</taxon>
        <taxon>Acropora</taxon>
    </lineage>
</organism>
<reference evidence="1" key="2">
    <citation type="journal article" date="2023" name="Science">
        <title>Genomic signatures of disease resistance in endangered staghorn corals.</title>
        <authorList>
            <person name="Vollmer S.V."/>
            <person name="Selwyn J.D."/>
            <person name="Despard B.A."/>
            <person name="Roesel C.L."/>
        </authorList>
    </citation>
    <scope>NUCLEOTIDE SEQUENCE</scope>
    <source>
        <strain evidence="1">K2</strain>
    </source>
</reference>
<dbReference type="InterPro" id="IPR012340">
    <property type="entry name" value="NA-bd_OB-fold"/>
</dbReference>
<sequence length="260" mass="29386">MPTELKFNFNENLDNHLHAVSEALQANIYSTVDLKVKVIIKEENTNPIVQDTKIRYKCDTLVADETERAKSVLWDNTINQVARGKSYHFKNVTVRIFDDEKYLNTNESTTVEEIDDIQNIKVDAPEIKNNLLKVKVVGANIKRSPSCLACNHTFSTKEQPAPDEEEITCTNCNITTLTSFCNTKMVAQIIVKTTTQELDTYTCFNDGIESFLKNIKSLKSLTQIEQAELKPLILKSGQHTIIGDKKAKIIAQFLPAPNHQ</sequence>
<evidence type="ECO:0000313" key="2">
    <source>
        <dbReference type="Proteomes" id="UP001249851"/>
    </source>
</evidence>